<organism evidence="2 3">
    <name type="scientific">Snuella lapsa</name>
    <dbReference type="NCBI Taxonomy" id="870481"/>
    <lineage>
        <taxon>Bacteria</taxon>
        <taxon>Pseudomonadati</taxon>
        <taxon>Bacteroidota</taxon>
        <taxon>Flavobacteriia</taxon>
        <taxon>Flavobacteriales</taxon>
        <taxon>Flavobacteriaceae</taxon>
        <taxon>Snuella</taxon>
    </lineage>
</organism>
<keyword evidence="3" id="KW-1185">Reference proteome</keyword>
<evidence type="ECO:0000313" key="3">
    <source>
        <dbReference type="Proteomes" id="UP001500954"/>
    </source>
</evidence>
<dbReference type="Gene3D" id="3.30.70.1290">
    <property type="entry name" value="Transposase IS200-like"/>
    <property type="match status" value="1"/>
</dbReference>
<evidence type="ECO:0000259" key="1">
    <source>
        <dbReference type="SMART" id="SM01321"/>
    </source>
</evidence>
<dbReference type="EMBL" id="BAABCY010000100">
    <property type="protein sequence ID" value="GAA3584403.1"/>
    <property type="molecule type" value="Genomic_DNA"/>
</dbReference>
<dbReference type="SMART" id="SM01321">
    <property type="entry name" value="Y1_Tnp"/>
    <property type="match status" value="1"/>
</dbReference>
<dbReference type="InterPro" id="IPR036515">
    <property type="entry name" value="Transposase_17_sf"/>
</dbReference>
<dbReference type="InterPro" id="IPR002686">
    <property type="entry name" value="Transposase_17"/>
</dbReference>
<name>A0ABP6YIM6_9FLAO</name>
<dbReference type="SUPFAM" id="SSF143422">
    <property type="entry name" value="Transposase IS200-like"/>
    <property type="match status" value="1"/>
</dbReference>
<reference evidence="3" key="1">
    <citation type="journal article" date="2019" name="Int. J. Syst. Evol. Microbiol.">
        <title>The Global Catalogue of Microorganisms (GCM) 10K type strain sequencing project: providing services to taxonomists for standard genome sequencing and annotation.</title>
        <authorList>
            <consortium name="The Broad Institute Genomics Platform"/>
            <consortium name="The Broad Institute Genome Sequencing Center for Infectious Disease"/>
            <person name="Wu L."/>
            <person name="Ma J."/>
        </authorList>
    </citation>
    <scope>NUCLEOTIDE SEQUENCE [LARGE SCALE GENOMIC DNA]</scope>
    <source>
        <strain evidence="3">JCM 17111</strain>
    </source>
</reference>
<sequence length="121" mass="14286">MSDRVNSSIVLVCSEIENRYDIYFIEIGLDENHVHFLVQSVPMYSPKKIVQTVKSILAREVFRLHPEVKEQLWGGQFWSNGYYVNTVGQYANEEVIKNYLKNQGKQKEYKQIHSSQLRLFE</sequence>
<dbReference type="PANTHER" id="PTHR33360:SF2">
    <property type="entry name" value="TRANSPOSASE FOR INSERTION SEQUENCE ELEMENT IS200"/>
    <property type="match status" value="1"/>
</dbReference>
<protein>
    <submittedName>
        <fullName evidence="2">IS200/IS605-like element ISMac7 family transposase</fullName>
    </submittedName>
</protein>
<dbReference type="PANTHER" id="PTHR33360">
    <property type="entry name" value="TRANSPOSASE FOR INSERTION SEQUENCE ELEMENT IS200"/>
    <property type="match status" value="1"/>
</dbReference>
<gene>
    <name evidence="2" type="primary">tnpA_3</name>
    <name evidence="2" type="ORF">GCM10022395_35590</name>
</gene>
<proteinExistence type="predicted"/>
<feature type="domain" description="Transposase IS200-like" evidence="1">
    <location>
        <begin position="1"/>
        <end position="103"/>
    </location>
</feature>
<comment type="caution">
    <text evidence="2">The sequence shown here is derived from an EMBL/GenBank/DDBJ whole genome shotgun (WGS) entry which is preliminary data.</text>
</comment>
<evidence type="ECO:0000313" key="2">
    <source>
        <dbReference type="EMBL" id="GAA3584403.1"/>
    </source>
</evidence>
<dbReference type="Pfam" id="PF01797">
    <property type="entry name" value="Y1_Tnp"/>
    <property type="match status" value="1"/>
</dbReference>
<dbReference type="NCBIfam" id="NF033573">
    <property type="entry name" value="transpos_IS200"/>
    <property type="match status" value="1"/>
</dbReference>
<accession>A0ABP6YIM6</accession>
<dbReference type="Proteomes" id="UP001500954">
    <property type="component" value="Unassembled WGS sequence"/>
</dbReference>